<organism evidence="1 2">
    <name type="scientific">Geotalea uraniireducens (strain Rf4)</name>
    <name type="common">Geobacter uraniireducens</name>
    <dbReference type="NCBI Taxonomy" id="351605"/>
    <lineage>
        <taxon>Bacteria</taxon>
        <taxon>Pseudomonadati</taxon>
        <taxon>Thermodesulfobacteriota</taxon>
        <taxon>Desulfuromonadia</taxon>
        <taxon>Geobacterales</taxon>
        <taxon>Geobacteraceae</taxon>
        <taxon>Geotalea</taxon>
    </lineage>
</organism>
<dbReference type="HOGENOM" id="CLU_174611_3_2_7"/>
<dbReference type="InterPro" id="IPR010035">
    <property type="entry name" value="Thi_S"/>
</dbReference>
<dbReference type="NCBIfam" id="TIGR01683">
    <property type="entry name" value="thiS"/>
    <property type="match status" value="1"/>
</dbReference>
<dbReference type="OrthoDB" id="197113at2"/>
<dbReference type="Gene3D" id="3.10.20.30">
    <property type="match status" value="1"/>
</dbReference>
<protein>
    <submittedName>
        <fullName evidence="1">Thiamine biosynthesis protein ThiS</fullName>
    </submittedName>
</protein>
<dbReference type="InterPro" id="IPR016155">
    <property type="entry name" value="Mopterin_synth/thiamin_S_b"/>
</dbReference>
<gene>
    <name evidence="1" type="ordered locus">Gura_3944</name>
</gene>
<keyword evidence="2" id="KW-1185">Reference proteome</keyword>
<dbReference type="CDD" id="cd00565">
    <property type="entry name" value="Ubl_ThiS"/>
    <property type="match status" value="1"/>
</dbReference>
<dbReference type="STRING" id="351605.Gura_3944"/>
<dbReference type="EMBL" id="CP000698">
    <property type="protein sequence ID" value="ABQ28090.1"/>
    <property type="molecule type" value="Genomic_DNA"/>
</dbReference>
<dbReference type="PANTHER" id="PTHR34472:SF1">
    <property type="entry name" value="SULFUR CARRIER PROTEIN THIS"/>
    <property type="match status" value="1"/>
</dbReference>
<evidence type="ECO:0000313" key="2">
    <source>
        <dbReference type="Proteomes" id="UP000006695"/>
    </source>
</evidence>
<name>A5G8H2_GEOUR</name>
<dbReference type="Pfam" id="PF02597">
    <property type="entry name" value="ThiS"/>
    <property type="match status" value="1"/>
</dbReference>
<sequence length="71" mass="7808">MNLTVNGKKAAIDGKDTVNIPALLAELKVEQPDYVTVELNGDILERENFEATHVKDGDSVEFLYFMGGGEH</sequence>
<dbReference type="Proteomes" id="UP000006695">
    <property type="component" value="Chromosome"/>
</dbReference>
<reference evidence="1 2" key="1">
    <citation type="submission" date="2007-05" db="EMBL/GenBank/DDBJ databases">
        <title>Complete sequence of Geobacter uraniireducens Rf4.</title>
        <authorList>
            <consortium name="US DOE Joint Genome Institute"/>
            <person name="Copeland A."/>
            <person name="Lucas S."/>
            <person name="Lapidus A."/>
            <person name="Barry K."/>
            <person name="Detter J.C."/>
            <person name="Glavina del Rio T."/>
            <person name="Hammon N."/>
            <person name="Israni S."/>
            <person name="Dalin E."/>
            <person name="Tice H."/>
            <person name="Pitluck S."/>
            <person name="Chertkov O."/>
            <person name="Brettin T."/>
            <person name="Bruce D."/>
            <person name="Han C."/>
            <person name="Schmutz J."/>
            <person name="Larimer F."/>
            <person name="Land M."/>
            <person name="Hauser L."/>
            <person name="Kyrpides N."/>
            <person name="Mikhailova N."/>
            <person name="Shelobolina E."/>
            <person name="Aklujkar M."/>
            <person name="Lovley D."/>
            <person name="Richardson P."/>
        </authorList>
    </citation>
    <scope>NUCLEOTIDE SEQUENCE [LARGE SCALE GENOMIC DNA]</scope>
    <source>
        <strain evidence="1 2">Rf4</strain>
    </source>
</reference>
<evidence type="ECO:0000313" key="1">
    <source>
        <dbReference type="EMBL" id="ABQ28090.1"/>
    </source>
</evidence>
<dbReference type="SUPFAM" id="SSF54285">
    <property type="entry name" value="MoaD/ThiS"/>
    <property type="match status" value="1"/>
</dbReference>
<accession>A5G8H2</accession>
<dbReference type="AlphaFoldDB" id="A5G8H2"/>
<dbReference type="KEGG" id="gur:Gura_3944"/>
<dbReference type="InterPro" id="IPR012675">
    <property type="entry name" value="Beta-grasp_dom_sf"/>
</dbReference>
<dbReference type="RefSeq" id="WP_011940727.1">
    <property type="nucleotide sequence ID" value="NC_009483.1"/>
</dbReference>
<dbReference type="PANTHER" id="PTHR34472">
    <property type="entry name" value="SULFUR CARRIER PROTEIN THIS"/>
    <property type="match status" value="1"/>
</dbReference>
<proteinExistence type="predicted"/>
<dbReference type="InterPro" id="IPR003749">
    <property type="entry name" value="ThiS/MoaD-like"/>
</dbReference>